<reference evidence="1 2" key="1">
    <citation type="submission" date="2016-01" db="EMBL/GenBank/DDBJ databases">
        <title>Biosynthesis of antibiotic leucinostatins and their inhibition on Phytophthora in bio-control Purpureocillium lilacinum.</title>
        <authorList>
            <person name="Wang G."/>
            <person name="Liu Z."/>
            <person name="Lin R."/>
            <person name="Li E."/>
            <person name="Mao Z."/>
            <person name="Ling J."/>
            <person name="Yin W."/>
            <person name="Xie B."/>
        </authorList>
    </citation>
    <scope>NUCLEOTIDE SEQUENCE [LARGE SCALE GENOMIC DNA]</scope>
    <source>
        <strain evidence="1">PLBJ-1</strain>
    </source>
</reference>
<dbReference type="AlphaFoldDB" id="A0A179GQY6"/>
<accession>A0A179GQY6</accession>
<evidence type="ECO:0000313" key="1">
    <source>
        <dbReference type="EMBL" id="OAQ80357.1"/>
    </source>
</evidence>
<gene>
    <name evidence="1" type="ORF">VFPBJ_05942</name>
</gene>
<organism evidence="1 2">
    <name type="scientific">Purpureocillium lilacinum</name>
    <name type="common">Paecilomyces lilacinus</name>
    <dbReference type="NCBI Taxonomy" id="33203"/>
    <lineage>
        <taxon>Eukaryota</taxon>
        <taxon>Fungi</taxon>
        <taxon>Dikarya</taxon>
        <taxon>Ascomycota</taxon>
        <taxon>Pezizomycotina</taxon>
        <taxon>Sordariomycetes</taxon>
        <taxon>Hypocreomycetidae</taxon>
        <taxon>Hypocreales</taxon>
        <taxon>Ophiocordycipitaceae</taxon>
        <taxon>Purpureocillium</taxon>
    </lineage>
</organism>
<sequence length="158" mass="16851">MPDMECRGRVGIFSRSPSRRRCQEGVACGIGHGTHCLSVANKMLASFRLAGYRSCRSDEKLVLLQPFQCAYCSLSASPVMQLSRLPASLTRMAGPTPCETVASTYPLYTGSYAARVGSMVLGTCLAPVEAAGAKYMSSWGEGDHGVRTHSDLPLLGEA</sequence>
<evidence type="ECO:0000313" key="2">
    <source>
        <dbReference type="Proteomes" id="UP000078240"/>
    </source>
</evidence>
<dbReference type="EMBL" id="LSBH01000004">
    <property type="protein sequence ID" value="OAQ80357.1"/>
    <property type="molecule type" value="Genomic_DNA"/>
</dbReference>
<protein>
    <submittedName>
        <fullName evidence="1">Uncharacterized protein</fullName>
    </submittedName>
</protein>
<proteinExistence type="predicted"/>
<name>A0A179GQY6_PURLI</name>
<comment type="caution">
    <text evidence="1">The sequence shown here is derived from an EMBL/GenBank/DDBJ whole genome shotgun (WGS) entry which is preliminary data.</text>
</comment>
<dbReference type="Proteomes" id="UP000078240">
    <property type="component" value="Unassembled WGS sequence"/>
</dbReference>